<evidence type="ECO:0000313" key="2">
    <source>
        <dbReference type="EMBL" id="NEE21459.1"/>
    </source>
</evidence>
<organism evidence="2">
    <name type="scientific">Streptomyces sp. SID7499</name>
    <dbReference type="NCBI Taxonomy" id="2706086"/>
    <lineage>
        <taxon>Bacteria</taxon>
        <taxon>Bacillati</taxon>
        <taxon>Actinomycetota</taxon>
        <taxon>Actinomycetes</taxon>
        <taxon>Kitasatosporales</taxon>
        <taxon>Streptomycetaceae</taxon>
        <taxon>Streptomyces</taxon>
    </lineage>
</organism>
<feature type="non-terminal residue" evidence="2">
    <location>
        <position position="117"/>
    </location>
</feature>
<dbReference type="AlphaFoldDB" id="A0A6G3XUG5"/>
<reference evidence="2" key="1">
    <citation type="submission" date="2020-01" db="EMBL/GenBank/DDBJ databases">
        <title>Insect and environment-associated Actinomycetes.</title>
        <authorList>
            <person name="Currrie C."/>
            <person name="Chevrette M."/>
            <person name="Carlson C."/>
            <person name="Stubbendieck R."/>
            <person name="Wendt-Pienkowski E."/>
        </authorList>
    </citation>
    <scope>NUCLEOTIDE SEQUENCE</scope>
    <source>
        <strain evidence="2">SID7499</strain>
    </source>
</reference>
<dbReference type="EMBL" id="JAAGMN010009124">
    <property type="protein sequence ID" value="NEE21459.1"/>
    <property type="molecule type" value="Genomic_DNA"/>
</dbReference>
<dbReference type="GO" id="GO:0008610">
    <property type="term" value="P:lipid biosynthetic process"/>
    <property type="evidence" value="ECO:0007669"/>
    <property type="project" value="UniProtKB-ARBA"/>
</dbReference>
<name>A0A6G3XUG5_9ACTN</name>
<gene>
    <name evidence="2" type="ORF">G3M58_85235</name>
</gene>
<protein>
    <recommendedName>
        <fullName evidence="1">Condensation domain-containing protein</fullName>
    </recommendedName>
</protein>
<dbReference type="InterPro" id="IPR001242">
    <property type="entry name" value="Condensation_dom"/>
</dbReference>
<feature type="non-terminal residue" evidence="2">
    <location>
        <position position="1"/>
    </location>
</feature>
<accession>A0A6G3XUG5</accession>
<evidence type="ECO:0000259" key="1">
    <source>
        <dbReference type="Pfam" id="PF00668"/>
    </source>
</evidence>
<dbReference type="Gene3D" id="3.30.559.10">
    <property type="entry name" value="Chloramphenicol acetyltransferase-like domain"/>
    <property type="match status" value="1"/>
</dbReference>
<comment type="caution">
    <text evidence="2">The sequence shown here is derived from an EMBL/GenBank/DDBJ whole genome shotgun (WGS) entry which is preliminary data.</text>
</comment>
<dbReference type="Gene3D" id="3.30.559.30">
    <property type="entry name" value="Nonribosomal peptide synthetase, condensation domain"/>
    <property type="match status" value="1"/>
</dbReference>
<sequence>ALLAHHHVALARIQKLTDSGGPLFDTLCVFENYLVDTGPDDQEDPETKEFAGLRVEAVTGRDATHYPLTLVAAPGPDGAPALRLSYRTDAVGEPEAARIAARLRRAVEEFTADPHRP</sequence>
<proteinExistence type="predicted"/>
<feature type="domain" description="Condensation" evidence="1">
    <location>
        <begin position="11"/>
        <end position="116"/>
    </location>
</feature>
<dbReference type="GO" id="GO:0003824">
    <property type="term" value="F:catalytic activity"/>
    <property type="evidence" value="ECO:0007669"/>
    <property type="project" value="InterPro"/>
</dbReference>
<dbReference type="SUPFAM" id="SSF52777">
    <property type="entry name" value="CoA-dependent acyltransferases"/>
    <property type="match status" value="1"/>
</dbReference>
<dbReference type="Pfam" id="PF00668">
    <property type="entry name" value="Condensation"/>
    <property type="match status" value="1"/>
</dbReference>
<dbReference type="InterPro" id="IPR023213">
    <property type="entry name" value="CAT-like_dom_sf"/>
</dbReference>